<keyword evidence="2" id="KW-1133">Transmembrane helix</keyword>
<dbReference type="Pfam" id="PF13559">
    <property type="entry name" value="DUF4129"/>
    <property type="match status" value="1"/>
</dbReference>
<dbReference type="AlphaFoldDB" id="A0A3B1DRN2"/>
<dbReference type="InterPro" id="IPR025403">
    <property type="entry name" value="TgpA-like_C"/>
</dbReference>
<feature type="compositionally biased region" description="Low complexity" evidence="1">
    <location>
        <begin position="74"/>
        <end position="97"/>
    </location>
</feature>
<reference evidence="4" key="1">
    <citation type="submission" date="2018-06" db="EMBL/GenBank/DDBJ databases">
        <authorList>
            <person name="Zhirakovskaya E."/>
        </authorList>
    </citation>
    <scope>NUCLEOTIDE SEQUENCE</scope>
</reference>
<evidence type="ECO:0000256" key="1">
    <source>
        <dbReference type="SAM" id="MobiDB-lite"/>
    </source>
</evidence>
<feature type="compositionally biased region" description="Basic residues" evidence="1">
    <location>
        <begin position="60"/>
        <end position="73"/>
    </location>
</feature>
<accession>A0A3B1DRN2</accession>
<keyword evidence="2" id="KW-0812">Transmembrane</keyword>
<feature type="compositionally biased region" description="Polar residues" evidence="1">
    <location>
        <begin position="98"/>
        <end position="111"/>
    </location>
</feature>
<feature type="transmembrane region" description="Helical" evidence="2">
    <location>
        <begin position="175"/>
        <end position="197"/>
    </location>
</feature>
<evidence type="ECO:0000259" key="3">
    <source>
        <dbReference type="Pfam" id="PF13559"/>
    </source>
</evidence>
<feature type="compositionally biased region" description="Acidic residues" evidence="1">
    <location>
        <begin position="137"/>
        <end position="148"/>
    </location>
</feature>
<feature type="region of interest" description="Disordered" evidence="1">
    <location>
        <begin position="55"/>
        <end position="159"/>
    </location>
</feature>
<evidence type="ECO:0000313" key="4">
    <source>
        <dbReference type="EMBL" id="VAX41541.1"/>
    </source>
</evidence>
<gene>
    <name evidence="4" type="ORF">MNBD_PLANCTO02-564</name>
</gene>
<proteinExistence type="predicted"/>
<feature type="domain" description="Protein-glutamine gamma-glutamyltransferase-like C-terminal" evidence="3">
    <location>
        <begin position="261"/>
        <end position="321"/>
    </location>
</feature>
<evidence type="ECO:0000256" key="2">
    <source>
        <dbReference type="SAM" id="Phobius"/>
    </source>
</evidence>
<dbReference type="EMBL" id="UOGL01000559">
    <property type="protein sequence ID" value="VAX41541.1"/>
    <property type="molecule type" value="Genomic_DNA"/>
</dbReference>
<sequence length="330" mass="35997">MNKLLLSSFLFIGLFISSFSPCSLQAMQGAYQDKQDVRNATKKIISSPQFRHLKELIKPKFPRSSRGKKKGKRGSQSGSQQSNGQQSNGQSGKENGSPSEGNERNGTSDASTFGGDEQSGTEEKAGSGNEGSGNEDSGNEDSEEDEKEKEDSAIPPPASLAESGLGGGLGWIIQIFFWAIIAAVAMAMIYFIVTAFLDRDTFSETKDVVVASPENTQEEEPEQAPGEIPADVYVTRAREFAAQGLYNEAVAQLLLGAMSNIERAGLIQYRKGLTNRDYLRVIRSNKGPYQAFRLIVRTYEPIGFGRRNANEAHFEKLLAGYQQGFHATLS</sequence>
<organism evidence="4">
    <name type="scientific">hydrothermal vent metagenome</name>
    <dbReference type="NCBI Taxonomy" id="652676"/>
    <lineage>
        <taxon>unclassified sequences</taxon>
        <taxon>metagenomes</taxon>
        <taxon>ecological metagenomes</taxon>
    </lineage>
</organism>
<protein>
    <recommendedName>
        <fullName evidence="3">Protein-glutamine gamma-glutamyltransferase-like C-terminal domain-containing protein</fullName>
    </recommendedName>
</protein>
<keyword evidence="2" id="KW-0472">Membrane</keyword>
<name>A0A3B1DRN2_9ZZZZ</name>